<protein>
    <submittedName>
        <fullName evidence="1">Uncharacterized protein</fullName>
    </submittedName>
</protein>
<sequence length="69" mass="8233">MSTRKCRCYKVYYLVNIQGDTYPCCEFIHIQTAQKAVDEIRTLNGAENVYIESVFYDNGRYFEKVYGWK</sequence>
<reference evidence="1" key="1">
    <citation type="journal article" date="2021" name="Proc. Natl. Acad. Sci. U.S.A.">
        <title>A Catalog of Tens of Thousands of Viruses from Human Metagenomes Reveals Hidden Associations with Chronic Diseases.</title>
        <authorList>
            <person name="Tisza M.J."/>
            <person name="Buck C.B."/>
        </authorList>
    </citation>
    <scope>NUCLEOTIDE SEQUENCE</scope>
    <source>
        <strain evidence="1">Ct96x5</strain>
    </source>
</reference>
<name>A0A8S5PQT2_9CAUD</name>
<accession>A0A8S5PQT2</accession>
<proteinExistence type="predicted"/>
<evidence type="ECO:0000313" key="1">
    <source>
        <dbReference type="EMBL" id="DAE09454.1"/>
    </source>
</evidence>
<dbReference type="EMBL" id="BK015488">
    <property type="protein sequence ID" value="DAE09454.1"/>
    <property type="molecule type" value="Genomic_DNA"/>
</dbReference>
<organism evidence="1">
    <name type="scientific">Siphoviridae sp. ct96x5</name>
    <dbReference type="NCBI Taxonomy" id="2825367"/>
    <lineage>
        <taxon>Viruses</taxon>
        <taxon>Duplodnaviria</taxon>
        <taxon>Heunggongvirae</taxon>
        <taxon>Uroviricota</taxon>
        <taxon>Caudoviricetes</taxon>
    </lineage>
</organism>